<organism evidence="8 9">
    <name type="scientific">Holothuria leucospilota</name>
    <name type="common">Black long sea cucumber</name>
    <name type="synonym">Mertensiothuria leucospilota</name>
    <dbReference type="NCBI Taxonomy" id="206669"/>
    <lineage>
        <taxon>Eukaryota</taxon>
        <taxon>Metazoa</taxon>
        <taxon>Echinodermata</taxon>
        <taxon>Eleutherozoa</taxon>
        <taxon>Echinozoa</taxon>
        <taxon>Holothuroidea</taxon>
        <taxon>Aspidochirotacea</taxon>
        <taxon>Aspidochirotida</taxon>
        <taxon>Holothuriidae</taxon>
        <taxon>Holothuria</taxon>
    </lineage>
</organism>
<keyword evidence="4" id="KW-0963">Cytoplasm</keyword>
<dbReference type="OrthoDB" id="10055570at2759"/>
<evidence type="ECO:0000256" key="3">
    <source>
        <dbReference type="ARBA" id="ARBA00022327"/>
    </source>
</evidence>
<evidence type="ECO:0000256" key="4">
    <source>
        <dbReference type="ARBA" id="ARBA00022490"/>
    </source>
</evidence>
<feature type="region of interest" description="Disordered" evidence="7">
    <location>
        <begin position="367"/>
        <end position="393"/>
    </location>
</feature>
<comment type="similarity">
    <text evidence="2">Belongs to the CCDC172 family.</text>
</comment>
<dbReference type="EMBL" id="JAIZAY010000017">
    <property type="protein sequence ID" value="KAJ8025787.1"/>
    <property type="molecule type" value="Genomic_DNA"/>
</dbReference>
<protein>
    <recommendedName>
        <fullName evidence="3">Coiled-coil domain-containing protein 172</fullName>
    </recommendedName>
</protein>
<evidence type="ECO:0000256" key="5">
    <source>
        <dbReference type="ARBA" id="ARBA00023054"/>
    </source>
</evidence>
<feature type="coiled-coil region" evidence="6">
    <location>
        <begin position="11"/>
        <end position="80"/>
    </location>
</feature>
<comment type="subcellular location">
    <subcellularLocation>
        <location evidence="1">Cytoplasm</location>
    </subcellularLocation>
</comment>
<evidence type="ECO:0000256" key="7">
    <source>
        <dbReference type="SAM" id="MobiDB-lite"/>
    </source>
</evidence>
<evidence type="ECO:0000313" key="8">
    <source>
        <dbReference type="EMBL" id="KAJ8025787.1"/>
    </source>
</evidence>
<dbReference type="PANTHER" id="PTHR22419:SF2">
    <property type="entry name" value="COILED-COIL DOMAIN-CONTAINING PROTEIN 172"/>
    <property type="match status" value="1"/>
</dbReference>
<proteinExistence type="inferred from homology"/>
<dbReference type="Proteomes" id="UP001152320">
    <property type="component" value="Chromosome 17"/>
</dbReference>
<keyword evidence="5 6" id="KW-0175">Coiled coil</keyword>
<reference evidence="8" key="1">
    <citation type="submission" date="2021-10" db="EMBL/GenBank/DDBJ databases">
        <title>Tropical sea cucumber genome reveals ecological adaptation and Cuvierian tubules defense mechanism.</title>
        <authorList>
            <person name="Chen T."/>
        </authorList>
    </citation>
    <scope>NUCLEOTIDE SEQUENCE</scope>
    <source>
        <strain evidence="8">Nanhai2018</strain>
        <tissue evidence="8">Muscle</tissue>
    </source>
</reference>
<gene>
    <name evidence="8" type="ORF">HOLleu_33437</name>
</gene>
<dbReference type="GO" id="GO:0005737">
    <property type="term" value="C:cytoplasm"/>
    <property type="evidence" value="ECO:0007669"/>
    <property type="project" value="UniProtKB-SubCell"/>
</dbReference>
<feature type="coiled-coil region" evidence="6">
    <location>
        <begin position="114"/>
        <end position="182"/>
    </location>
</feature>
<evidence type="ECO:0000256" key="6">
    <source>
        <dbReference type="SAM" id="Coils"/>
    </source>
</evidence>
<dbReference type="InterPro" id="IPR029618">
    <property type="entry name" value="CCDC172"/>
</dbReference>
<evidence type="ECO:0000256" key="1">
    <source>
        <dbReference type="ARBA" id="ARBA00004496"/>
    </source>
</evidence>
<sequence length="393" mass="45176">MIISFTVQGKIEETQNKLKETDVELVTLKGQFAIKLQQLSEEELDLKWIKNKKKIMEEQAKELKEKVEKQSLLLKEKTKEADDEREAFMGRVSSFICNFGLCGNGKRIRDAEANQKLEELRKSEMDLLTELKELRRKQEEVDDLQLEKTTLMEEIKTYKDRVAELEQKIDSEKTKTKGISDEKQCLAKRPETGQEFQRLQQELDTCRRDSLEGLCQALQPEVDRLQRQAWQRQIQIPHRPTVSSSSSIPVTLRGRLPPLSVHQGTRALSSSKRHFTTARSLMSEMQPSGQWKSKQVGGTSWETSKMIIPPEPPLLEDSPPKADGSKTIENETVVKLSDSNMASKEEQQPVFTIEEVLISDDEDLFEDDILESPGKPSDSSRRFPQKAKRVRFM</sequence>
<comment type="caution">
    <text evidence="8">The sequence shown here is derived from an EMBL/GenBank/DDBJ whole genome shotgun (WGS) entry which is preliminary data.</text>
</comment>
<keyword evidence="9" id="KW-1185">Reference proteome</keyword>
<accession>A0A9Q1BI22</accession>
<feature type="compositionally biased region" description="Basic residues" evidence="7">
    <location>
        <begin position="383"/>
        <end position="393"/>
    </location>
</feature>
<evidence type="ECO:0000313" key="9">
    <source>
        <dbReference type="Proteomes" id="UP001152320"/>
    </source>
</evidence>
<dbReference type="AlphaFoldDB" id="A0A9Q1BI22"/>
<evidence type="ECO:0000256" key="2">
    <source>
        <dbReference type="ARBA" id="ARBA00008975"/>
    </source>
</evidence>
<dbReference type="PANTHER" id="PTHR22419">
    <property type="entry name" value="COILED-COIL DOMAIN-CONTAINING PROTEIN 172"/>
    <property type="match status" value="1"/>
</dbReference>
<name>A0A9Q1BI22_HOLLE</name>